<sequence length="378" mass="41171">MAQKSAARQFLLDLLLAGVTTAAGLVAFKYIHAHFDPATQKRDAARRLGDEKLRRLGRRVELDEWEEQIATELILPSQIAESFESIGGLENVVSSLHEGVIAPLCYPELFSQMTSAEGGSGAGLLGAPKGVLLYGPPGTGKTMLAKALAKESGATFINMHVSTLTNKWFGESNKLVAALFSLARKLQPSIIFIDEIDAFLRDRGSGDHEATGMMKAEFMTLWDGLTSSSDRILVLGATNRPNDIDAAFLRRMPKRYSVPLPDAVQRLKILRLMLASSRLDASFKYEPLVARTEGCSGSDLKELCRAAAMQPVREYLRSGKGKAKVLSLKEAQKTRRIESGEAEEREKATVETRPIRNSDFFVVEGNSAVGTNAGAKKG</sequence>
<evidence type="ECO:0000256" key="1">
    <source>
        <dbReference type="ARBA" id="ARBA00004572"/>
    </source>
</evidence>
<dbReference type="Pfam" id="PF00004">
    <property type="entry name" value="AAA"/>
    <property type="match status" value="1"/>
</dbReference>
<evidence type="ECO:0000313" key="10">
    <source>
        <dbReference type="Proteomes" id="UP000245946"/>
    </source>
</evidence>
<dbReference type="PANTHER" id="PTHR45644">
    <property type="entry name" value="AAA ATPASE, PUTATIVE (AFU_ORTHOLOGUE AFUA_2G12920)-RELATED-RELATED"/>
    <property type="match status" value="1"/>
</dbReference>
<feature type="domain" description="AAA+ ATPase" evidence="8">
    <location>
        <begin position="127"/>
        <end position="264"/>
    </location>
</feature>
<dbReference type="SUPFAM" id="SSF52540">
    <property type="entry name" value="P-loop containing nucleoside triphosphate hydrolases"/>
    <property type="match status" value="1"/>
</dbReference>
<dbReference type="FunFam" id="3.40.50.300:FF:000538">
    <property type="entry name" value="ATPase family AAA domain-containing protein 1"/>
    <property type="match status" value="1"/>
</dbReference>
<dbReference type="InterPro" id="IPR003593">
    <property type="entry name" value="AAA+_ATPase"/>
</dbReference>
<comment type="subcellular location">
    <subcellularLocation>
        <location evidence="1">Mitochondrion outer membrane</location>
        <topology evidence="1">Single-pass membrane protein</topology>
    </subcellularLocation>
</comment>
<dbReference type="PANTHER" id="PTHR45644:SF3">
    <property type="entry name" value="FI08533P-RELATED"/>
    <property type="match status" value="1"/>
</dbReference>
<evidence type="ECO:0000256" key="3">
    <source>
        <dbReference type="ARBA" id="ARBA00022787"/>
    </source>
</evidence>
<keyword evidence="10" id="KW-1185">Reference proteome</keyword>
<keyword evidence="3" id="KW-0472">Membrane</keyword>
<feature type="signal peptide" evidence="7">
    <location>
        <begin position="1"/>
        <end position="22"/>
    </location>
</feature>
<feature type="chain" id="PRO_5016300594" evidence="7">
    <location>
        <begin position="23"/>
        <end position="378"/>
    </location>
</feature>
<dbReference type="AlphaFoldDB" id="A0A316YYG6"/>
<keyword evidence="3" id="KW-1000">Mitochondrion outer membrane</keyword>
<keyword evidence="4 6" id="KW-0067">ATP-binding</keyword>
<dbReference type="Proteomes" id="UP000245946">
    <property type="component" value="Unassembled WGS sequence"/>
</dbReference>
<accession>A0A316YYG6</accession>
<keyword evidence="5" id="KW-0496">Mitochondrion</keyword>
<dbReference type="GO" id="GO:0140567">
    <property type="term" value="F:membrane protein dislocase activity"/>
    <property type="evidence" value="ECO:0007669"/>
    <property type="project" value="UniProtKB-ARBA"/>
</dbReference>
<dbReference type="GO" id="GO:0005741">
    <property type="term" value="C:mitochondrial outer membrane"/>
    <property type="evidence" value="ECO:0007669"/>
    <property type="project" value="UniProtKB-SubCell"/>
</dbReference>
<dbReference type="GO" id="GO:0140570">
    <property type="term" value="P:extraction of mislocalized protein from mitochondrial outer membrane"/>
    <property type="evidence" value="ECO:0007669"/>
    <property type="project" value="TreeGrafter"/>
</dbReference>
<evidence type="ECO:0000256" key="4">
    <source>
        <dbReference type="ARBA" id="ARBA00022840"/>
    </source>
</evidence>
<evidence type="ECO:0000259" key="8">
    <source>
        <dbReference type="SMART" id="SM00382"/>
    </source>
</evidence>
<proteinExistence type="inferred from homology"/>
<dbReference type="STRING" id="58919.A0A316YYG6"/>
<dbReference type="PROSITE" id="PS00674">
    <property type="entry name" value="AAA"/>
    <property type="match status" value="1"/>
</dbReference>
<keyword evidence="7" id="KW-0732">Signal</keyword>
<dbReference type="GeneID" id="37271161"/>
<dbReference type="GO" id="GO:0016887">
    <property type="term" value="F:ATP hydrolysis activity"/>
    <property type="evidence" value="ECO:0007669"/>
    <property type="project" value="InterPro"/>
</dbReference>
<dbReference type="Gene3D" id="3.40.50.300">
    <property type="entry name" value="P-loop containing nucleotide triphosphate hydrolases"/>
    <property type="match status" value="1"/>
</dbReference>
<reference evidence="9 10" key="1">
    <citation type="journal article" date="2018" name="Mol. Biol. Evol.">
        <title>Broad Genomic Sampling Reveals a Smut Pathogenic Ancestry of the Fungal Clade Ustilaginomycotina.</title>
        <authorList>
            <person name="Kijpornyongpan T."/>
            <person name="Mondo S.J."/>
            <person name="Barry K."/>
            <person name="Sandor L."/>
            <person name="Lee J."/>
            <person name="Lipzen A."/>
            <person name="Pangilinan J."/>
            <person name="LaButti K."/>
            <person name="Hainaut M."/>
            <person name="Henrissat B."/>
            <person name="Grigoriev I.V."/>
            <person name="Spatafora J.W."/>
            <person name="Aime M.C."/>
        </authorList>
    </citation>
    <scope>NUCLEOTIDE SEQUENCE [LARGE SCALE GENOMIC DNA]</scope>
    <source>
        <strain evidence="9 10">MCA 4186</strain>
    </source>
</reference>
<organism evidence="9 10">
    <name type="scientific">Tilletiopsis washingtonensis</name>
    <dbReference type="NCBI Taxonomy" id="58919"/>
    <lineage>
        <taxon>Eukaryota</taxon>
        <taxon>Fungi</taxon>
        <taxon>Dikarya</taxon>
        <taxon>Basidiomycota</taxon>
        <taxon>Ustilaginomycotina</taxon>
        <taxon>Exobasidiomycetes</taxon>
        <taxon>Entylomatales</taxon>
        <taxon>Entylomatales incertae sedis</taxon>
        <taxon>Tilletiopsis</taxon>
    </lineage>
</organism>
<dbReference type="InterPro" id="IPR051701">
    <property type="entry name" value="Mito_OM_Translocase_MSP1"/>
</dbReference>
<dbReference type="InterPro" id="IPR003959">
    <property type="entry name" value="ATPase_AAA_core"/>
</dbReference>
<name>A0A316YYG6_9BASI</name>
<dbReference type="InterPro" id="IPR027417">
    <property type="entry name" value="P-loop_NTPase"/>
</dbReference>
<dbReference type="SMART" id="SM00382">
    <property type="entry name" value="AAA"/>
    <property type="match status" value="1"/>
</dbReference>
<dbReference type="Pfam" id="PF17862">
    <property type="entry name" value="AAA_lid_3"/>
    <property type="match status" value="1"/>
</dbReference>
<evidence type="ECO:0000256" key="5">
    <source>
        <dbReference type="ARBA" id="ARBA00023128"/>
    </source>
</evidence>
<dbReference type="OrthoDB" id="10254455at2759"/>
<protein>
    <submittedName>
        <fullName evidence="9">AAA-domain-containing protein</fullName>
    </submittedName>
</protein>
<evidence type="ECO:0000256" key="2">
    <source>
        <dbReference type="ARBA" id="ARBA00022741"/>
    </source>
</evidence>
<dbReference type="InterPro" id="IPR003960">
    <property type="entry name" value="ATPase_AAA_CS"/>
</dbReference>
<evidence type="ECO:0000256" key="7">
    <source>
        <dbReference type="SAM" id="SignalP"/>
    </source>
</evidence>
<comment type="similarity">
    <text evidence="6">Belongs to the AAA ATPase family.</text>
</comment>
<evidence type="ECO:0000313" key="9">
    <source>
        <dbReference type="EMBL" id="PWN94540.1"/>
    </source>
</evidence>
<dbReference type="GO" id="GO:0005524">
    <property type="term" value="F:ATP binding"/>
    <property type="evidence" value="ECO:0007669"/>
    <property type="project" value="UniProtKB-KW"/>
</dbReference>
<dbReference type="InterPro" id="IPR041569">
    <property type="entry name" value="AAA_lid_3"/>
</dbReference>
<gene>
    <name evidence="9" type="ORF">FA09DRAFT_332843</name>
</gene>
<keyword evidence="2 6" id="KW-0547">Nucleotide-binding</keyword>
<dbReference type="EMBL" id="KZ819311">
    <property type="protein sequence ID" value="PWN94540.1"/>
    <property type="molecule type" value="Genomic_DNA"/>
</dbReference>
<dbReference type="Gene3D" id="1.10.8.60">
    <property type="match status" value="1"/>
</dbReference>
<dbReference type="RefSeq" id="XP_025594819.1">
    <property type="nucleotide sequence ID" value="XM_025743617.1"/>
</dbReference>
<evidence type="ECO:0000256" key="6">
    <source>
        <dbReference type="RuleBase" id="RU003651"/>
    </source>
</evidence>